<dbReference type="SUPFAM" id="SSF56935">
    <property type="entry name" value="Porins"/>
    <property type="match status" value="1"/>
</dbReference>
<dbReference type="InterPro" id="IPR039426">
    <property type="entry name" value="TonB-dep_rcpt-like"/>
</dbReference>
<dbReference type="PANTHER" id="PTHR30069:SF46">
    <property type="entry name" value="OAR PROTEIN"/>
    <property type="match status" value="1"/>
</dbReference>
<proteinExistence type="predicted"/>
<dbReference type="Gene3D" id="2.60.40.1120">
    <property type="entry name" value="Carboxypeptidase-like, regulatory domain"/>
    <property type="match status" value="1"/>
</dbReference>
<keyword evidence="4" id="KW-0812">Transmembrane</keyword>
<evidence type="ECO:0000256" key="4">
    <source>
        <dbReference type="ARBA" id="ARBA00022692"/>
    </source>
</evidence>
<feature type="domain" description="TonB-dependent transporter Oar-like beta-barrel" evidence="7">
    <location>
        <begin position="233"/>
        <end position="984"/>
    </location>
</feature>
<dbReference type="InterPro" id="IPR036942">
    <property type="entry name" value="Beta-barrel_TonB_sf"/>
</dbReference>
<dbReference type="Proteomes" id="UP001596391">
    <property type="component" value="Unassembled WGS sequence"/>
</dbReference>
<dbReference type="SUPFAM" id="SSF49452">
    <property type="entry name" value="Starch-binding domain-like"/>
    <property type="match status" value="1"/>
</dbReference>
<keyword evidence="6" id="KW-0998">Cell outer membrane</keyword>
<accession>A0ABW1ZA63</accession>
<dbReference type="PANTHER" id="PTHR30069">
    <property type="entry name" value="TONB-DEPENDENT OUTER MEMBRANE RECEPTOR"/>
    <property type="match status" value="1"/>
</dbReference>
<dbReference type="Pfam" id="PF25183">
    <property type="entry name" value="OMP_b-brl_4"/>
    <property type="match status" value="1"/>
</dbReference>
<evidence type="ECO:0000313" key="8">
    <source>
        <dbReference type="EMBL" id="MFC6646307.1"/>
    </source>
</evidence>
<dbReference type="InterPro" id="IPR057601">
    <property type="entry name" value="Oar-like_b-barrel"/>
</dbReference>
<keyword evidence="2" id="KW-0813">Transport</keyword>
<evidence type="ECO:0000259" key="7">
    <source>
        <dbReference type="Pfam" id="PF25183"/>
    </source>
</evidence>
<protein>
    <submittedName>
        <fullName evidence="8">Carboxypeptidase regulatory-like domain-containing protein</fullName>
    </submittedName>
</protein>
<dbReference type="InterPro" id="IPR013784">
    <property type="entry name" value="Carb-bd-like_fold"/>
</dbReference>
<evidence type="ECO:0000313" key="9">
    <source>
        <dbReference type="Proteomes" id="UP001596391"/>
    </source>
</evidence>
<keyword evidence="3" id="KW-1134">Transmembrane beta strand</keyword>
<evidence type="ECO:0000256" key="2">
    <source>
        <dbReference type="ARBA" id="ARBA00022448"/>
    </source>
</evidence>
<reference evidence="9" key="1">
    <citation type="journal article" date="2019" name="Int. J. Syst. Evol. Microbiol.">
        <title>The Global Catalogue of Microorganisms (GCM) 10K type strain sequencing project: providing services to taxonomists for standard genome sequencing and annotation.</title>
        <authorList>
            <consortium name="The Broad Institute Genomics Platform"/>
            <consortium name="The Broad Institute Genome Sequencing Center for Infectious Disease"/>
            <person name="Wu L."/>
            <person name="Ma J."/>
        </authorList>
    </citation>
    <scope>NUCLEOTIDE SEQUENCE [LARGE SCALE GENOMIC DNA]</scope>
    <source>
        <strain evidence="9">CGMCC 1.16026</strain>
    </source>
</reference>
<evidence type="ECO:0000256" key="6">
    <source>
        <dbReference type="ARBA" id="ARBA00023237"/>
    </source>
</evidence>
<evidence type="ECO:0000256" key="5">
    <source>
        <dbReference type="ARBA" id="ARBA00023136"/>
    </source>
</evidence>
<keyword evidence="5" id="KW-0472">Membrane</keyword>
<name>A0ABW1ZA63_9BACT</name>
<dbReference type="Pfam" id="PF13620">
    <property type="entry name" value="CarboxypepD_reg"/>
    <property type="match status" value="1"/>
</dbReference>
<keyword evidence="9" id="KW-1185">Reference proteome</keyword>
<evidence type="ECO:0000256" key="3">
    <source>
        <dbReference type="ARBA" id="ARBA00022452"/>
    </source>
</evidence>
<dbReference type="RefSeq" id="WP_263369991.1">
    <property type="nucleotide sequence ID" value="NZ_JAGSYD010000001.1"/>
</dbReference>
<evidence type="ECO:0000256" key="1">
    <source>
        <dbReference type="ARBA" id="ARBA00004571"/>
    </source>
</evidence>
<dbReference type="Gene3D" id="2.40.170.20">
    <property type="entry name" value="TonB-dependent receptor, beta-barrel domain"/>
    <property type="match status" value="1"/>
</dbReference>
<comment type="subcellular location">
    <subcellularLocation>
        <location evidence="1">Cell outer membrane</location>
        <topology evidence="1">Multi-pass membrane protein</topology>
    </subcellularLocation>
</comment>
<comment type="caution">
    <text evidence="8">The sequence shown here is derived from an EMBL/GenBank/DDBJ whole genome shotgun (WGS) entry which is preliminary data.</text>
</comment>
<organism evidence="8 9">
    <name type="scientific">Granulicella cerasi</name>
    <dbReference type="NCBI Taxonomy" id="741063"/>
    <lineage>
        <taxon>Bacteria</taxon>
        <taxon>Pseudomonadati</taxon>
        <taxon>Acidobacteriota</taxon>
        <taxon>Terriglobia</taxon>
        <taxon>Terriglobales</taxon>
        <taxon>Acidobacteriaceae</taxon>
        <taxon>Granulicella</taxon>
    </lineage>
</organism>
<gene>
    <name evidence="8" type="ORF">ACFQBQ_12070</name>
</gene>
<sequence length="991" mass="108233">MFLLLAAGSLPGAAQTAAVLSGLVTDPSGSVIPGATLDLTNLDTGAVRTLHASADGRYTFAQLAPGNYRLVISQNGFQRGEYDHITLTVSQSADLNVKLAAGSVEQTVTVSAESERLLDSATDTGTLLPEKAIEALPINGRDYARFAMLTPGAVATTNIIANISFNGQQITANRFTIDGIDATRVDYPYIANGFERGARLLTGSLETISQFRSMVDVYPAEYGRSAGAYVNIATKSGSNRFHGSVYDFLRNDFFDARNYFNAKPAHQAETRFNDFGGSISGPIFRDKTFLFLNYEGTRQIIGITQSNTTMSDAYRAQVLAKSPALAPIVANFPTGGVFKDANTNTLTTTGNVSVREDTGSARIDQQFGQNNTFYARFNVNDSYVSGVNFGVFSTAQGVNDHQNVPIRTTNVAIHDQQLIGAHFINEFLAGVQRFDSLIESQETTPLTTITGFSIVPGSRGRQANVNTSWQIGDNMTYVIGNHTLKWGLGAYRLDIDNRTAATQTITYTSIADFINNSANSAGQTGANPGSSTRSYETDTFVQDTWKASPKLTVDYGVRWDFQTTPWDIYNKVQTFLPTTNALSVPGYAWYDQTYRDFSPRFGINYRVLPRLSIRTGFGIFYQQFPLYSTNQLATNNAAGTTSLLRASTPTLSYPLDAYLALPSVAKPAVAGFQSSKPDQYTEQWHLTTETSLSKDANLLVAYVGNRSLHLRQQQNVNLYSPTLAARPLTNYANVLVEQEQGISNYNALHVQFTQRMHHGLFATASYSYAHGLDNVADNGISSSNPLQPQTFNDWRSEYGNATSDIRHSLNYSLTYDLPFGKDRAFLANSGSVVDRLAGGWQIASIGFFRTGAPETILIGVNTSGNQNTTNQRPNRVKGVSQYAAHKSVSQWFNPAAFSTPAAGTVGNLGRNTVYGQSFNQLDMSLLKNTKITEKAHLQLRWEVFNVPNHPLFALPSNTFNTSSFGQILNTYGRTTGSGTSRQMQLGAKVIF</sequence>
<dbReference type="EMBL" id="JBHSWI010000001">
    <property type="protein sequence ID" value="MFC6646307.1"/>
    <property type="molecule type" value="Genomic_DNA"/>
</dbReference>